<feature type="binding site" evidence="2">
    <location>
        <position position="181"/>
    </location>
    <ligand>
        <name>Zn(2+)</name>
        <dbReference type="ChEBI" id="CHEBI:29105"/>
    </ligand>
</feature>
<keyword evidence="4" id="KW-1185">Reference proteome</keyword>
<dbReference type="CDD" id="cd04794">
    <property type="entry name" value="euk_LANCL"/>
    <property type="match status" value="1"/>
</dbReference>
<feature type="binding site" evidence="2">
    <location>
        <position position="180"/>
    </location>
    <ligand>
        <name>Zn(2+)</name>
        <dbReference type="ChEBI" id="CHEBI:29105"/>
    </ligand>
</feature>
<dbReference type="PRINTS" id="PR01951">
    <property type="entry name" value="LANCEUKARYTE"/>
</dbReference>
<dbReference type="GO" id="GO:0031179">
    <property type="term" value="P:peptide modification"/>
    <property type="evidence" value="ECO:0007669"/>
    <property type="project" value="InterPro"/>
</dbReference>
<dbReference type="EMBL" id="JAVYJV010000021">
    <property type="protein sequence ID" value="KAK4342053.1"/>
    <property type="molecule type" value="Genomic_DNA"/>
</dbReference>
<name>A0AAE1URN6_9SOLA</name>
<sequence length="259" mass="29079">MEQRRWSVVVIKLPTDLPDDLFYGRAGYLWSCSFLNKHLGKGTISISQMRAIVNELIKSGRKLSRLENFKSPLMYESRGKRYWGAAHGLAGVMNVLLDMELKEDEIEDVKGILRYMIKNRFSSGNYRTSEGDERDELVHWCHGAPGVALTLAKAAKVFGGVSGSSQSSRGGGLLKRIGICHGISGNAYVFLSLYRLTGKEYLHTRQKHLLVFYAHTFISEGIMHRGDHPFSLFEGIGGMAYLFLDLVEPSESRFPANEI</sequence>
<dbReference type="Pfam" id="PF05147">
    <property type="entry name" value="LANC_like"/>
    <property type="match status" value="1"/>
</dbReference>
<protein>
    <submittedName>
        <fullName evidence="3">Uncharacterized protein</fullName>
    </submittedName>
</protein>
<keyword evidence="2" id="KW-0862">Zinc</keyword>
<evidence type="ECO:0000256" key="2">
    <source>
        <dbReference type="PIRSR" id="PIRSR607822-1"/>
    </source>
</evidence>
<evidence type="ECO:0000256" key="1">
    <source>
        <dbReference type="ARBA" id="ARBA00007179"/>
    </source>
</evidence>
<reference evidence="3" key="1">
    <citation type="submission" date="2023-12" db="EMBL/GenBank/DDBJ databases">
        <title>Genome assembly of Anisodus tanguticus.</title>
        <authorList>
            <person name="Wang Y.-J."/>
        </authorList>
    </citation>
    <scope>NUCLEOTIDE SEQUENCE</scope>
    <source>
        <strain evidence="3">KB-2021</strain>
        <tissue evidence="3">Leaf</tissue>
    </source>
</reference>
<accession>A0AAE1URN6</accession>
<dbReference type="InterPro" id="IPR007822">
    <property type="entry name" value="LANC-like"/>
</dbReference>
<dbReference type="GO" id="GO:0005886">
    <property type="term" value="C:plasma membrane"/>
    <property type="evidence" value="ECO:0007669"/>
    <property type="project" value="TreeGrafter"/>
</dbReference>
<dbReference type="GO" id="GO:0046872">
    <property type="term" value="F:metal ion binding"/>
    <property type="evidence" value="ECO:0007669"/>
    <property type="project" value="UniProtKB-KW"/>
</dbReference>
<dbReference type="InterPro" id="IPR020464">
    <property type="entry name" value="LanC-like_prot_euk"/>
</dbReference>
<feature type="binding site" evidence="2">
    <location>
        <position position="141"/>
    </location>
    <ligand>
        <name>Zn(2+)</name>
        <dbReference type="ChEBI" id="CHEBI:29105"/>
    </ligand>
</feature>
<dbReference type="SMART" id="SM01260">
    <property type="entry name" value="LANC_like"/>
    <property type="match status" value="1"/>
</dbReference>
<comment type="similarity">
    <text evidence="1">Belongs to the LanC-like protein family.</text>
</comment>
<gene>
    <name evidence="3" type="ORF">RND71_037869</name>
</gene>
<proteinExistence type="inferred from homology"/>
<dbReference type="AlphaFoldDB" id="A0AAE1URN6"/>
<organism evidence="3 4">
    <name type="scientific">Anisodus tanguticus</name>
    <dbReference type="NCBI Taxonomy" id="243964"/>
    <lineage>
        <taxon>Eukaryota</taxon>
        <taxon>Viridiplantae</taxon>
        <taxon>Streptophyta</taxon>
        <taxon>Embryophyta</taxon>
        <taxon>Tracheophyta</taxon>
        <taxon>Spermatophyta</taxon>
        <taxon>Magnoliopsida</taxon>
        <taxon>eudicotyledons</taxon>
        <taxon>Gunneridae</taxon>
        <taxon>Pentapetalae</taxon>
        <taxon>asterids</taxon>
        <taxon>lamiids</taxon>
        <taxon>Solanales</taxon>
        <taxon>Solanaceae</taxon>
        <taxon>Solanoideae</taxon>
        <taxon>Hyoscyameae</taxon>
        <taxon>Anisodus</taxon>
    </lineage>
</organism>
<dbReference type="InterPro" id="IPR012341">
    <property type="entry name" value="6hp_glycosidase-like_sf"/>
</dbReference>
<evidence type="ECO:0000313" key="3">
    <source>
        <dbReference type="EMBL" id="KAK4342053.1"/>
    </source>
</evidence>
<dbReference type="PANTHER" id="PTHR12736">
    <property type="entry name" value="LANC-LIKE PROTEIN"/>
    <property type="match status" value="1"/>
</dbReference>
<dbReference type="PRINTS" id="PR01950">
    <property type="entry name" value="LANCSUPER"/>
</dbReference>
<comment type="caution">
    <text evidence="3">The sequence shown here is derived from an EMBL/GenBank/DDBJ whole genome shotgun (WGS) entry which is preliminary data.</text>
</comment>
<dbReference type="Gene3D" id="1.50.10.10">
    <property type="match status" value="1"/>
</dbReference>
<evidence type="ECO:0000313" key="4">
    <source>
        <dbReference type="Proteomes" id="UP001291623"/>
    </source>
</evidence>
<dbReference type="PANTHER" id="PTHR12736:SF23">
    <property type="entry name" value="LANC-LIKE PROTEIN GCR2"/>
    <property type="match status" value="1"/>
</dbReference>
<keyword evidence="2" id="KW-0479">Metal-binding</keyword>
<dbReference type="GO" id="GO:0005975">
    <property type="term" value="P:carbohydrate metabolic process"/>
    <property type="evidence" value="ECO:0007669"/>
    <property type="project" value="InterPro"/>
</dbReference>
<dbReference type="Proteomes" id="UP001291623">
    <property type="component" value="Unassembled WGS sequence"/>
</dbReference>
<dbReference type="SUPFAM" id="SSF158745">
    <property type="entry name" value="LanC-like"/>
    <property type="match status" value="1"/>
</dbReference>